<reference evidence="21" key="1">
    <citation type="submission" date="2020-07" db="EMBL/GenBank/DDBJ databases">
        <title>Draft Genome Sequence of a Deep-Sea Yeast, Naganishia (Cryptococcus) liquefaciens strain N6.</title>
        <authorList>
            <person name="Han Y.W."/>
            <person name="Kajitani R."/>
            <person name="Morimoto H."/>
            <person name="Parhat M."/>
            <person name="Tsubouchi H."/>
            <person name="Bakenova O."/>
            <person name="Ogata M."/>
            <person name="Argunhan B."/>
            <person name="Aoki R."/>
            <person name="Kajiwara S."/>
            <person name="Itoh T."/>
            <person name="Iwasaki H."/>
        </authorList>
    </citation>
    <scope>NUCLEOTIDE SEQUENCE</scope>
    <source>
        <strain evidence="21">N6</strain>
    </source>
</reference>
<name>A0A8H3YC19_9TREE</name>
<evidence type="ECO:0000259" key="19">
    <source>
        <dbReference type="PROSITE" id="PS51189"/>
    </source>
</evidence>
<dbReference type="InterPro" id="IPR036940">
    <property type="entry name" value="PI3/4_kinase_cat_sf"/>
</dbReference>
<dbReference type="GO" id="GO:0005524">
    <property type="term" value="F:ATP binding"/>
    <property type="evidence" value="ECO:0007669"/>
    <property type="project" value="UniProtKB-KW"/>
</dbReference>
<feature type="region of interest" description="Disordered" evidence="17">
    <location>
        <begin position="179"/>
        <end position="210"/>
    </location>
</feature>
<evidence type="ECO:0000256" key="14">
    <source>
        <dbReference type="ARBA" id="ARBA00047899"/>
    </source>
</evidence>
<dbReference type="CDD" id="cd05171">
    <property type="entry name" value="PIKKc_ATM"/>
    <property type="match status" value="1"/>
</dbReference>
<protein>
    <recommendedName>
        <fullName evidence="5 16">Serine/threonine-protein kinase Tel1</fullName>
        <ecNumber evidence="4 16">2.7.11.1</ecNumber>
    </recommendedName>
</protein>
<keyword evidence="6 16" id="KW-0723">Serine/threonine-protein kinase</keyword>
<dbReference type="PROSITE" id="PS51189">
    <property type="entry name" value="FAT"/>
    <property type="match status" value="1"/>
</dbReference>
<dbReference type="Pfam" id="PF02260">
    <property type="entry name" value="FATC"/>
    <property type="match status" value="1"/>
</dbReference>
<comment type="function">
    <text evidence="13 16">Serine/threonine protein kinase which activates checkpoint signaling upon genotoxic stresses such as ionizing radiation (IR), ultraviolet light (UV), or DNA replication stalling, thereby acting as a DNA damage sensor. Recognizes the substrate consensus sequence [ST]-Q. Phosphorylates histone H2A to form H2AS128ph (gamma-H2A) at sites of DNA damage, involved in the regulation of DNA damage response mechanism. Required for the control of telomere length and genome stability.</text>
</comment>
<evidence type="ECO:0000256" key="7">
    <source>
        <dbReference type="ARBA" id="ARBA00022679"/>
    </source>
</evidence>
<keyword evidence="9 16" id="KW-0227">DNA damage</keyword>
<dbReference type="EC" id="2.7.11.1" evidence="4 16"/>
<dbReference type="Pfam" id="PF00454">
    <property type="entry name" value="PI3_PI4_kinase"/>
    <property type="match status" value="1"/>
</dbReference>
<dbReference type="PROSITE" id="PS00916">
    <property type="entry name" value="PI3_4_KINASE_2"/>
    <property type="match status" value="1"/>
</dbReference>
<dbReference type="GO" id="GO:0006325">
    <property type="term" value="P:chromatin organization"/>
    <property type="evidence" value="ECO:0007669"/>
    <property type="project" value="UniProtKB-KW"/>
</dbReference>
<evidence type="ECO:0000256" key="11">
    <source>
        <dbReference type="ARBA" id="ARBA00022840"/>
    </source>
</evidence>
<accession>A0A8H3YC19</accession>
<keyword evidence="7 16" id="KW-0808">Transferase</keyword>
<dbReference type="PROSITE" id="PS00915">
    <property type="entry name" value="PI3_4_KINASE_1"/>
    <property type="match status" value="1"/>
</dbReference>
<evidence type="ECO:0000256" key="13">
    <source>
        <dbReference type="ARBA" id="ARBA00025079"/>
    </source>
</evidence>
<comment type="subcellular location">
    <subcellularLocation>
        <location evidence="16">Chromosome</location>
        <location evidence="16">Telomere</location>
    </subcellularLocation>
    <subcellularLocation>
        <location evidence="1 16">Nucleus</location>
    </subcellularLocation>
</comment>
<evidence type="ECO:0000313" key="21">
    <source>
        <dbReference type="EMBL" id="GHJ83815.1"/>
    </source>
</evidence>
<comment type="caution">
    <text evidence="21">The sequence shown here is derived from an EMBL/GenBank/DDBJ whole genome shotgun (WGS) entry which is preliminary data.</text>
</comment>
<dbReference type="InterPro" id="IPR000403">
    <property type="entry name" value="PI3/4_kinase_cat_dom"/>
</dbReference>
<keyword evidence="12 16" id="KW-0539">Nucleus</keyword>
<feature type="domain" description="PI3K/PI4K catalytic" evidence="18">
    <location>
        <begin position="2691"/>
        <end position="3014"/>
    </location>
</feature>
<feature type="domain" description="FAT" evidence="19">
    <location>
        <begin position="1956"/>
        <end position="2577"/>
    </location>
</feature>
<dbReference type="SUPFAM" id="SSF56112">
    <property type="entry name" value="Protein kinase-like (PK-like)"/>
    <property type="match status" value="1"/>
</dbReference>
<evidence type="ECO:0000259" key="20">
    <source>
        <dbReference type="PROSITE" id="PS51190"/>
    </source>
</evidence>
<evidence type="ECO:0000313" key="22">
    <source>
        <dbReference type="Proteomes" id="UP000620104"/>
    </source>
</evidence>
<evidence type="ECO:0000256" key="9">
    <source>
        <dbReference type="ARBA" id="ARBA00022763"/>
    </source>
</evidence>
<dbReference type="InterPro" id="IPR014009">
    <property type="entry name" value="PIK_FAT"/>
</dbReference>
<dbReference type="InterPro" id="IPR011009">
    <property type="entry name" value="Kinase-like_dom_sf"/>
</dbReference>
<dbReference type="Gene3D" id="3.30.1010.10">
    <property type="entry name" value="Phosphatidylinositol 3-kinase Catalytic Subunit, Chain A, domain 4"/>
    <property type="match status" value="1"/>
</dbReference>
<evidence type="ECO:0000256" key="4">
    <source>
        <dbReference type="ARBA" id="ARBA00012513"/>
    </source>
</evidence>
<evidence type="ECO:0000256" key="8">
    <source>
        <dbReference type="ARBA" id="ARBA00022741"/>
    </source>
</evidence>
<dbReference type="GO" id="GO:0006281">
    <property type="term" value="P:DNA repair"/>
    <property type="evidence" value="ECO:0007669"/>
    <property type="project" value="InterPro"/>
</dbReference>
<evidence type="ECO:0000256" key="12">
    <source>
        <dbReference type="ARBA" id="ARBA00023242"/>
    </source>
</evidence>
<dbReference type="GO" id="GO:0005634">
    <property type="term" value="C:nucleus"/>
    <property type="evidence" value="ECO:0007669"/>
    <property type="project" value="UniProtKB-SubCell"/>
</dbReference>
<keyword evidence="22" id="KW-1185">Reference proteome</keyword>
<keyword evidence="10 16" id="KW-0418">Kinase</keyword>
<evidence type="ECO:0000256" key="15">
    <source>
        <dbReference type="ARBA" id="ARBA00048679"/>
    </source>
</evidence>
<feature type="domain" description="FATC" evidence="20">
    <location>
        <begin position="3012"/>
        <end position="3044"/>
    </location>
</feature>
<dbReference type="PANTHER" id="PTHR37079:SF4">
    <property type="entry name" value="SERINE_THREONINE-PROTEIN KINASE ATM"/>
    <property type="match status" value="1"/>
</dbReference>
<dbReference type="PROSITE" id="PS51190">
    <property type="entry name" value="FATC"/>
    <property type="match status" value="1"/>
</dbReference>
<dbReference type="Proteomes" id="UP000620104">
    <property type="component" value="Unassembled WGS sequence"/>
</dbReference>
<feature type="compositionally biased region" description="Acidic residues" evidence="17">
    <location>
        <begin position="182"/>
        <end position="201"/>
    </location>
</feature>
<comment type="similarity">
    <text evidence="2 16">Belongs to the PI3/PI4-kinase family. ATM subfamily.</text>
</comment>
<keyword evidence="8 16" id="KW-0547">Nucleotide-binding</keyword>
<keyword evidence="11 16" id="KW-0067">ATP-binding</keyword>
<dbReference type="InterPro" id="IPR021668">
    <property type="entry name" value="TAN"/>
</dbReference>
<dbReference type="PROSITE" id="PS50290">
    <property type="entry name" value="PI3_4_KINASE_3"/>
    <property type="match status" value="1"/>
</dbReference>
<dbReference type="SMART" id="SM01342">
    <property type="entry name" value="TAN"/>
    <property type="match status" value="1"/>
</dbReference>
<dbReference type="GO" id="GO:0000781">
    <property type="term" value="C:chromosome, telomeric region"/>
    <property type="evidence" value="ECO:0007669"/>
    <property type="project" value="UniProtKB-SubCell"/>
</dbReference>
<comment type="subunit">
    <text evidence="3">Associates with DNA double-strand breaks.</text>
</comment>
<feature type="region of interest" description="Disordered" evidence="17">
    <location>
        <begin position="2426"/>
        <end position="2453"/>
    </location>
</feature>
<feature type="compositionally biased region" description="Low complexity" evidence="17">
    <location>
        <begin position="2434"/>
        <end position="2452"/>
    </location>
</feature>
<evidence type="ECO:0000256" key="1">
    <source>
        <dbReference type="ARBA" id="ARBA00004123"/>
    </source>
</evidence>
<keyword evidence="16" id="KW-0156">Chromatin regulator</keyword>
<evidence type="ECO:0000256" key="6">
    <source>
        <dbReference type="ARBA" id="ARBA00022527"/>
    </source>
</evidence>
<dbReference type="InterPro" id="IPR016024">
    <property type="entry name" value="ARM-type_fold"/>
</dbReference>
<comment type="catalytic activity">
    <reaction evidence="15">
        <text>L-seryl-[protein] + ATP = O-phospho-L-seryl-[protein] + ADP + H(+)</text>
        <dbReference type="Rhea" id="RHEA:17989"/>
        <dbReference type="Rhea" id="RHEA-COMP:9863"/>
        <dbReference type="Rhea" id="RHEA-COMP:11604"/>
        <dbReference type="ChEBI" id="CHEBI:15378"/>
        <dbReference type="ChEBI" id="CHEBI:29999"/>
        <dbReference type="ChEBI" id="CHEBI:30616"/>
        <dbReference type="ChEBI" id="CHEBI:83421"/>
        <dbReference type="ChEBI" id="CHEBI:456216"/>
        <dbReference type="EC" id="2.7.11.1"/>
    </reaction>
</comment>
<evidence type="ECO:0000256" key="2">
    <source>
        <dbReference type="ARBA" id="ARBA00010769"/>
    </source>
</evidence>
<evidence type="ECO:0000259" key="18">
    <source>
        <dbReference type="PROSITE" id="PS50290"/>
    </source>
</evidence>
<gene>
    <name evidence="21" type="ORF">NliqN6_0217</name>
</gene>
<organism evidence="21 22">
    <name type="scientific">Naganishia liquefaciens</name>
    <dbReference type="NCBI Taxonomy" id="104408"/>
    <lineage>
        <taxon>Eukaryota</taxon>
        <taxon>Fungi</taxon>
        <taxon>Dikarya</taxon>
        <taxon>Basidiomycota</taxon>
        <taxon>Agaricomycotina</taxon>
        <taxon>Tremellomycetes</taxon>
        <taxon>Filobasidiales</taxon>
        <taxon>Filobasidiaceae</taxon>
        <taxon>Naganishia</taxon>
    </lineage>
</organism>
<sequence>MPRDTAFAEALSKISSDKIKDRAEGMASLRTIFQSNTSVENLSAVAENAGWLQTFQVLFGVVKMERAASLKKGKGPAGSSSSAAETRLSNAMNLVRWLVERSLTHLNKKVINALFSHLTQTIITSDGTLIRNAMDYIKALKMIMSYPPHLEHLGQGSWECLMSICWDAALGQRVEYSKEEWTGDLEPESSTEASESEEEQEFATPSVGTQKRKYASTMMCTLDRTRRSERAGPRLTTETTELISIIPILLSTPNAPILPPPHLPEEDRESDQPFARAGIRILRRTIKFLRAQPAETAAHRSILSALTIVLAELEVNAVQVMIEFAHKILALLLPLWHTKLKDQVILALRIILPFLPISQFICDAEPEEKHIERAVFSDLLALRDAISRSAPGKRSHILELPYLSLGLVSDPASSAARPMQTPLISATPDFTDPMIMSWATLELLADSLVLLHNHHEATSLRSTTPSATGSNKRQRIEEPVTELLRVMSSARYVEHRLSALQTMYFFILRHWGQVHDRLQVVIRETLQHLMVDPVPEVQQWADIDLAAICHVQVIADTPMIQPRTAAQAGSGRQEWLEIWYLALRKLIVTAGASSRSAALLLQVILKKQLLEPVLIITSIGKFLEAVNDQGPAAPYDAVCDFMVDCLDVAEQDARMHRKGFTVKVSEWFRTAWLAQEKMMVDAGDRANYEICSAWRLICRLSGLAGCYNLVNGGRPLIANSLFTRMQEEGHVVEIRDFILHAKLWPSEPEKHNTIGRTSESTKARIRPYSTSDARSLSRLFGLKLQQLDTTDADATNVARLRTKIDGCVLVLLVESGFIDSDPEHSQTNFESACDLLEKMLQIAFQKNWSLAERARLFAGLDAMFPQAGSASQGKHPEALLCVAGPTSGVLSVIMSNAGQKQSQVEHEAEMRFSEFHVKLWQKPKLNDMFRSRVRDFQQILQGEELHINSDILEPSVGEADDGFDAIKVDEEISVNTTQIDTNVTEAVVSSCLRCCFLPKYCANGMSAPMKDRVTMNILLAAEPSVFLQLCRPILQSIRVGVLEFHDDAMMSIYQVLQEFLGSYSYSRSSRMRRIAFDFVDTILSRLGPLNTDSFNTGSGELASIFLNWLGSNLLQGNLVFWEERMSVIRLFARIIHMDPGNESWIKREQAHEETDDPVMFLCSLVGDTDARVRFRLASMVAGLLHCLPNRDINMLYRDIQVHFPTRGFQVEYILSILIFQANVSIVNAEGRFNSLFHVYDTAYTRKFASGHVQVCLQSVVDALKLSGIADLYQQYAARLTLLQLRNDANPEELPMHLYGFTGRKQWAAAALASVGGVALLENKTWVWEHLSAMVGLSKEEGLQYIFSLTAGNFLAFEYDARTQRSGNQDRISLTQILGDFESRLAELGGKGKLHMDPIDTIASVVTMPGDASTTEEISALLRAQTDGADKSRVFDHIFPAESHRPLETVLVPVASAKACIRVMQWILAKGHDTPDKIIYNVTMQIMGKLHTKILVNERLRLVRNLAYFIAYHHRVFVDCQVLGFVLLRVGCVLAQHVDLVPMAANLITWILPHVKTIKEAEGEMVSIIAKLSAVALKWQNSTSIDGMPGIQQAGERIFAGLEHFIDMLWKSSSGNSRNRIFLPLLPIWPRALSKAPQQRLREMTRAELLDTAQNPAIHSQIFSLTLQLASKSEALTIEEIDTFSSRVFWHLKDSLSSGVQPSAEELSAFLEVCYSFGGRVRLIDSEAYSTLRTRSTLASAHKGKADATESMTEILFAMFERLNSSDLGTLHRAYDTLCIIGARLRSRISSAKLPTLLKHEMDLQRAHAPLQKSSQRTLFDVMKLDPAADISLALLTDTDSWASIFASAACVELARRDDLLIKAASLFEQDRRLSRQLLPQLVHLILDKEAVEQAGQQGEVCLALSGYVHRVLQTPEIPLATKTVILEIILYLRKQSRPGSYSHLDNDYWLDLDFSLIAKAALDCKMFATALLYWELYVDLDSKPDAENKQANTLNGHPVGRVHDEQDFQLLYDIYNNIDEPDGFYGIPLESNVKQSLLQRFQHESNWSLAFKYYGAELEARGQFPQHLPRLTRSLQSFGMDRLALLLFQSGENASQLDESLRLPYDLAWRTQSWDLPESAFLPDASDRSIYTALRTMHRSRDLAELQRVVEDIEREEIDSVKAFPFEDVHGSRKKMRELLSLREIKRWSFDYLPMLSCINGSTTEHQLIMEIPERLEPEMIEQILSVRLSLIRSAKSHEEWQLGDMLAERGRVLLQLERQCLRQLGDIARQRKNLDAAIRILAEQQSLTASDAADHVGEFAEVLWMQGDHALAIDQLKDTLGVSRQSLSQGKRSSQEVISPITQSKLLSRVGQWMTEAKQARPEYIYDAYFIKANALTEVPAAKPFREDRALIYTRFAGFADQEYSRLLQLSDLEQRHLVQEHLAVDSSEADLPPSSSRRGSAAPSARRSQSTQLGQLEGQFAFTEFEKIKRKYLQYAINMYARSMQYSDKYDDSIHRMCALWLENSSDDTLNDAIGHNLRRIPTSKFAFLASQLTARLDAEDVKSKFQPTLDALLKRLCEDHPFHIMYQVITLARPVQLSNKVLNSARQGKTPRGVNGRELAASNLLDQIRSIARRTAQVSDMERFASAAVEWCNVPATRSKKEFSVPANAQLATIHDLCIPVPTQELPFDKSGDYSPLNQGGPAFIQSYETKFTLAGGLHVPKIMNCLGHNGKRYKQLFKGHDDLRQDSVMEQVFTLVNTLLQRDEATASRELRFKTYIVLPLATETGIIEFVPDSIGVGEWLNPAHTRYRPNDLHPQQFRNAMKELQDPPHPKRPAPASELIRAFKDMRKQFKPVMRHFFTDMSNDPIGWYAMRLKYARSVAVGSMVGHLVGLGDRHGSNIMINTKTGEILHIDLGIAFDQGGDLAIPERVPFRLTNDMIDGLGSFGVEGVFKRCCEQTLRLLREKSDLILAVLEVFKHDPLQKWKADFEKVNQMQGGAAAKAHKVKMEAHASELATMALDRVRTKLLSNTSVEYTVNELIRTATDPTNLATIFYGWQPWM</sequence>
<dbReference type="SMART" id="SM01343">
    <property type="entry name" value="FATC"/>
    <property type="match status" value="1"/>
</dbReference>
<evidence type="ECO:0000256" key="17">
    <source>
        <dbReference type="SAM" id="MobiDB-lite"/>
    </source>
</evidence>
<proteinExistence type="inferred from homology"/>
<dbReference type="GO" id="GO:0004674">
    <property type="term" value="F:protein serine/threonine kinase activity"/>
    <property type="evidence" value="ECO:0007669"/>
    <property type="project" value="UniProtKB-KW"/>
</dbReference>
<keyword evidence="16" id="KW-0779">Telomere</keyword>
<keyword evidence="16" id="KW-0158">Chromosome</keyword>
<evidence type="ECO:0000256" key="10">
    <source>
        <dbReference type="ARBA" id="ARBA00022777"/>
    </source>
</evidence>
<dbReference type="SMART" id="SM00146">
    <property type="entry name" value="PI3Kc"/>
    <property type="match status" value="1"/>
</dbReference>
<dbReference type="InterPro" id="IPR038980">
    <property type="entry name" value="ATM_plant"/>
</dbReference>
<dbReference type="EMBL" id="BLZA01000005">
    <property type="protein sequence ID" value="GHJ83815.1"/>
    <property type="molecule type" value="Genomic_DNA"/>
</dbReference>
<dbReference type="InterPro" id="IPR044107">
    <property type="entry name" value="PIKKc_ATM"/>
</dbReference>
<dbReference type="InterPro" id="IPR003152">
    <property type="entry name" value="FATC_dom"/>
</dbReference>
<dbReference type="PANTHER" id="PTHR37079">
    <property type="entry name" value="SERINE/THREONINE-PROTEIN KINASE ATM"/>
    <property type="match status" value="1"/>
</dbReference>
<dbReference type="GO" id="GO:0035556">
    <property type="term" value="P:intracellular signal transduction"/>
    <property type="evidence" value="ECO:0007669"/>
    <property type="project" value="UniProtKB-ARBA"/>
</dbReference>
<evidence type="ECO:0000256" key="3">
    <source>
        <dbReference type="ARBA" id="ARBA00011370"/>
    </source>
</evidence>
<dbReference type="OrthoDB" id="381190at2759"/>
<dbReference type="Gene3D" id="1.10.1070.11">
    <property type="entry name" value="Phosphatidylinositol 3-/4-kinase, catalytic domain"/>
    <property type="match status" value="1"/>
</dbReference>
<dbReference type="Pfam" id="PF11640">
    <property type="entry name" value="TAN"/>
    <property type="match status" value="1"/>
</dbReference>
<dbReference type="InterPro" id="IPR018936">
    <property type="entry name" value="PI3/4_kinase_CS"/>
</dbReference>
<evidence type="ECO:0000256" key="5">
    <source>
        <dbReference type="ARBA" id="ARBA00014619"/>
    </source>
</evidence>
<comment type="catalytic activity">
    <reaction evidence="14 16">
        <text>L-threonyl-[protein] + ATP = O-phospho-L-threonyl-[protein] + ADP + H(+)</text>
        <dbReference type="Rhea" id="RHEA:46608"/>
        <dbReference type="Rhea" id="RHEA-COMP:11060"/>
        <dbReference type="Rhea" id="RHEA-COMP:11605"/>
        <dbReference type="ChEBI" id="CHEBI:15378"/>
        <dbReference type="ChEBI" id="CHEBI:30013"/>
        <dbReference type="ChEBI" id="CHEBI:30616"/>
        <dbReference type="ChEBI" id="CHEBI:61977"/>
        <dbReference type="ChEBI" id="CHEBI:456216"/>
        <dbReference type="EC" id="2.7.11.1"/>
    </reaction>
</comment>
<evidence type="ECO:0000256" key="16">
    <source>
        <dbReference type="RuleBase" id="RU365027"/>
    </source>
</evidence>
<dbReference type="SUPFAM" id="SSF48371">
    <property type="entry name" value="ARM repeat"/>
    <property type="match status" value="1"/>
</dbReference>